<keyword evidence="7" id="KW-1185">Reference proteome</keyword>
<dbReference type="Pfam" id="PF01549">
    <property type="entry name" value="ShK"/>
    <property type="match status" value="2"/>
</dbReference>
<name>A0A0N5D8I7_THECL</name>
<proteinExistence type="predicted"/>
<dbReference type="FunFam" id="1.10.10.1940:FF:000002">
    <property type="entry name" value="PHAryngeal gland Toxin-related"/>
    <property type="match status" value="1"/>
</dbReference>
<feature type="domain" description="ShKT" evidence="5">
    <location>
        <begin position="20"/>
        <end position="59"/>
    </location>
</feature>
<feature type="domain" description="ShKT" evidence="5">
    <location>
        <begin position="75"/>
        <end position="114"/>
    </location>
</feature>
<feature type="signal peptide" evidence="4">
    <location>
        <begin position="1"/>
        <end position="17"/>
    </location>
</feature>
<evidence type="ECO:0000256" key="3">
    <source>
        <dbReference type="PROSITE-ProRule" id="PRU01005"/>
    </source>
</evidence>
<sequence length="114" mass="12671">MFLINLIAPATLTTVTPEICQDKAPPGKASDCTLYPELCYNPIYMKLMKEQCPKTCGYCDQITTTKSRRKISAACQDKEGPDGKSNCKEVKYLCNVPIYMPLILIQCPHTCGLC</sequence>
<comment type="caution">
    <text evidence="3">Lacks conserved residue(s) required for the propagation of feature annotation.</text>
</comment>
<evidence type="ECO:0000256" key="1">
    <source>
        <dbReference type="ARBA" id="ARBA00022729"/>
    </source>
</evidence>
<organism evidence="8">
    <name type="scientific">Thelazia callipaeda</name>
    <name type="common">Oriental eyeworm</name>
    <name type="synonym">Parasitic nematode</name>
    <dbReference type="NCBI Taxonomy" id="103827"/>
    <lineage>
        <taxon>Eukaryota</taxon>
        <taxon>Metazoa</taxon>
        <taxon>Ecdysozoa</taxon>
        <taxon>Nematoda</taxon>
        <taxon>Chromadorea</taxon>
        <taxon>Rhabditida</taxon>
        <taxon>Spirurina</taxon>
        <taxon>Spiruromorpha</taxon>
        <taxon>Thelazioidea</taxon>
        <taxon>Thelaziidae</taxon>
        <taxon>Thelazia</taxon>
    </lineage>
</organism>
<dbReference type="EMBL" id="UYYF01004792">
    <property type="protein sequence ID" value="VDN07040.1"/>
    <property type="molecule type" value="Genomic_DNA"/>
</dbReference>
<keyword evidence="1 4" id="KW-0732">Signal</keyword>
<dbReference type="WBParaSite" id="TCLT_0000942101-mRNA-1">
    <property type="protein sequence ID" value="TCLT_0000942101-mRNA-1"/>
    <property type="gene ID" value="TCLT_0000942101"/>
</dbReference>
<evidence type="ECO:0000313" key="6">
    <source>
        <dbReference type="EMBL" id="VDN07040.1"/>
    </source>
</evidence>
<evidence type="ECO:0000313" key="8">
    <source>
        <dbReference type="WBParaSite" id="TCLT_0000942101-mRNA-1"/>
    </source>
</evidence>
<feature type="chain" id="PRO_5043126668" evidence="4">
    <location>
        <begin position="18"/>
        <end position="114"/>
    </location>
</feature>
<dbReference type="PANTHER" id="PTHR46219">
    <property type="entry name" value="PROTEIN CBG11138"/>
    <property type="match status" value="1"/>
</dbReference>
<dbReference type="PROSITE" id="PS51670">
    <property type="entry name" value="SHKT"/>
    <property type="match status" value="2"/>
</dbReference>
<protein>
    <submittedName>
        <fullName evidence="8">ShTK domain protein</fullName>
    </submittedName>
</protein>
<reference evidence="8" key="1">
    <citation type="submission" date="2017-02" db="UniProtKB">
        <authorList>
            <consortium name="WormBaseParasite"/>
        </authorList>
    </citation>
    <scope>IDENTIFICATION</scope>
</reference>
<dbReference type="InterPro" id="IPR003582">
    <property type="entry name" value="ShKT_dom"/>
</dbReference>
<reference evidence="6 7" key="2">
    <citation type="submission" date="2018-11" db="EMBL/GenBank/DDBJ databases">
        <authorList>
            <consortium name="Pathogen Informatics"/>
        </authorList>
    </citation>
    <scope>NUCLEOTIDE SEQUENCE [LARGE SCALE GENOMIC DNA]</scope>
</reference>
<dbReference type="PANTHER" id="PTHR46219:SF16">
    <property type="entry name" value="SHKT DOMAIN-CONTAINING PROTEIN"/>
    <property type="match status" value="1"/>
</dbReference>
<keyword evidence="2" id="KW-1015">Disulfide bond</keyword>
<dbReference type="AlphaFoldDB" id="A0A0N5D8I7"/>
<accession>A0A0N5D8I7</accession>
<evidence type="ECO:0000256" key="2">
    <source>
        <dbReference type="ARBA" id="ARBA00023157"/>
    </source>
</evidence>
<gene>
    <name evidence="6" type="ORF">TCLT_LOCUS9410</name>
</gene>
<evidence type="ECO:0000256" key="4">
    <source>
        <dbReference type="SAM" id="SignalP"/>
    </source>
</evidence>
<dbReference type="STRING" id="103827.A0A0N5D8I7"/>
<evidence type="ECO:0000313" key="7">
    <source>
        <dbReference type="Proteomes" id="UP000276776"/>
    </source>
</evidence>
<dbReference type="Proteomes" id="UP000276776">
    <property type="component" value="Unassembled WGS sequence"/>
</dbReference>
<dbReference type="SMART" id="SM00254">
    <property type="entry name" value="ShKT"/>
    <property type="match status" value="2"/>
</dbReference>
<dbReference type="OrthoDB" id="5863778at2759"/>
<evidence type="ECO:0000259" key="5">
    <source>
        <dbReference type="PROSITE" id="PS51670"/>
    </source>
</evidence>
<dbReference type="Gene3D" id="1.10.10.1940">
    <property type="match status" value="2"/>
</dbReference>
<dbReference type="OMA" id="TSLMRTQ"/>